<evidence type="ECO:0000259" key="7">
    <source>
        <dbReference type="PROSITE" id="PS50110"/>
    </source>
</evidence>
<feature type="domain" description="Response regulatory" evidence="7">
    <location>
        <begin position="7"/>
        <end position="124"/>
    </location>
</feature>
<evidence type="ECO:0000256" key="1">
    <source>
        <dbReference type="ARBA" id="ARBA00022553"/>
    </source>
</evidence>
<dbReference type="AlphaFoldDB" id="A0A2T1C385"/>
<dbReference type="SUPFAM" id="SSF52172">
    <property type="entry name" value="CheY-like"/>
    <property type="match status" value="1"/>
</dbReference>
<reference evidence="8 9" key="2">
    <citation type="submission" date="2018-03" db="EMBL/GenBank/DDBJ databases">
        <title>The ancient ancestry and fast evolution of plastids.</title>
        <authorList>
            <person name="Moore K.R."/>
            <person name="Magnabosco C."/>
            <person name="Momper L."/>
            <person name="Gold D.A."/>
            <person name="Bosak T."/>
            <person name="Fournier G.P."/>
        </authorList>
    </citation>
    <scope>NUCLEOTIDE SEQUENCE [LARGE SCALE GENOMIC DNA]</scope>
    <source>
        <strain evidence="8 9">CCAP 1448/3</strain>
    </source>
</reference>
<comment type="caution">
    <text evidence="8">The sequence shown here is derived from an EMBL/GenBank/DDBJ whole genome shotgun (WGS) entry which is preliminary data.</text>
</comment>
<feature type="modified residue" description="4-aspartylphosphate" evidence="6">
    <location>
        <position position="57"/>
    </location>
</feature>
<evidence type="ECO:0000256" key="3">
    <source>
        <dbReference type="ARBA" id="ARBA00023015"/>
    </source>
</evidence>
<dbReference type="Pfam" id="PF00072">
    <property type="entry name" value="Response_reg"/>
    <property type="match status" value="1"/>
</dbReference>
<dbReference type="PANTHER" id="PTHR48111">
    <property type="entry name" value="REGULATOR OF RPOS"/>
    <property type="match status" value="1"/>
</dbReference>
<dbReference type="SMART" id="SM00448">
    <property type="entry name" value="REC"/>
    <property type="match status" value="1"/>
</dbReference>
<dbReference type="GO" id="GO:0000156">
    <property type="term" value="F:phosphorelay response regulator activity"/>
    <property type="evidence" value="ECO:0007669"/>
    <property type="project" value="TreeGrafter"/>
</dbReference>
<dbReference type="Proteomes" id="UP000238762">
    <property type="component" value="Unassembled WGS sequence"/>
</dbReference>
<reference evidence="8 9" key="1">
    <citation type="submission" date="2018-02" db="EMBL/GenBank/DDBJ databases">
        <authorList>
            <person name="Cohen D.B."/>
            <person name="Kent A.D."/>
        </authorList>
    </citation>
    <scope>NUCLEOTIDE SEQUENCE [LARGE SCALE GENOMIC DNA]</scope>
    <source>
        <strain evidence="8 9">CCAP 1448/3</strain>
    </source>
</reference>
<sequence>MSVKNHQILVVEDDEITIHILNFLLSRENFEIRLAKDGNQALEVINHQPPTSAILLDVILPYMSGLDLIPRIRQNSQWRNVPIIVLTTDTTEQHVIQALDAGADDYVLKPFRTGELMARLRRLLRSQSAIAAE</sequence>
<dbReference type="CDD" id="cd17574">
    <property type="entry name" value="REC_OmpR"/>
    <property type="match status" value="1"/>
</dbReference>
<dbReference type="Gene3D" id="3.40.50.2300">
    <property type="match status" value="1"/>
</dbReference>
<dbReference type="GO" id="GO:0032993">
    <property type="term" value="C:protein-DNA complex"/>
    <property type="evidence" value="ECO:0007669"/>
    <property type="project" value="TreeGrafter"/>
</dbReference>
<accession>A0A2T1C385</accession>
<dbReference type="PANTHER" id="PTHR48111:SF1">
    <property type="entry name" value="TWO-COMPONENT RESPONSE REGULATOR ORR33"/>
    <property type="match status" value="1"/>
</dbReference>
<dbReference type="GO" id="GO:0000976">
    <property type="term" value="F:transcription cis-regulatory region binding"/>
    <property type="evidence" value="ECO:0007669"/>
    <property type="project" value="TreeGrafter"/>
</dbReference>
<evidence type="ECO:0000256" key="2">
    <source>
        <dbReference type="ARBA" id="ARBA00023012"/>
    </source>
</evidence>
<keyword evidence="4" id="KW-0238">DNA-binding</keyword>
<evidence type="ECO:0000313" key="9">
    <source>
        <dbReference type="Proteomes" id="UP000238762"/>
    </source>
</evidence>
<proteinExistence type="predicted"/>
<dbReference type="EMBL" id="PVWJ01000050">
    <property type="protein sequence ID" value="PSB02735.1"/>
    <property type="molecule type" value="Genomic_DNA"/>
</dbReference>
<keyword evidence="2" id="KW-0902">Two-component regulatory system</keyword>
<keyword evidence="3" id="KW-0805">Transcription regulation</keyword>
<gene>
    <name evidence="8" type="ORF">C7B64_11660</name>
</gene>
<dbReference type="InterPro" id="IPR039420">
    <property type="entry name" value="WalR-like"/>
</dbReference>
<dbReference type="RefSeq" id="WP_106288827.1">
    <property type="nucleotide sequence ID" value="NZ_CAWNTC010000042.1"/>
</dbReference>
<protein>
    <submittedName>
        <fullName evidence="8">Two-component system response regulator</fullName>
    </submittedName>
</protein>
<dbReference type="OrthoDB" id="418136at2"/>
<name>A0A2T1C385_9CYAN</name>
<dbReference type="GO" id="GO:0005829">
    <property type="term" value="C:cytosol"/>
    <property type="evidence" value="ECO:0007669"/>
    <property type="project" value="TreeGrafter"/>
</dbReference>
<dbReference type="PROSITE" id="PS50110">
    <property type="entry name" value="RESPONSE_REGULATORY"/>
    <property type="match status" value="1"/>
</dbReference>
<keyword evidence="9" id="KW-1185">Reference proteome</keyword>
<evidence type="ECO:0000256" key="5">
    <source>
        <dbReference type="ARBA" id="ARBA00023163"/>
    </source>
</evidence>
<dbReference type="InterPro" id="IPR011006">
    <property type="entry name" value="CheY-like_superfamily"/>
</dbReference>
<dbReference type="GO" id="GO:0006355">
    <property type="term" value="P:regulation of DNA-templated transcription"/>
    <property type="evidence" value="ECO:0007669"/>
    <property type="project" value="TreeGrafter"/>
</dbReference>
<evidence type="ECO:0000256" key="4">
    <source>
        <dbReference type="ARBA" id="ARBA00023125"/>
    </source>
</evidence>
<keyword evidence="1 6" id="KW-0597">Phosphoprotein</keyword>
<keyword evidence="5" id="KW-0804">Transcription</keyword>
<dbReference type="InterPro" id="IPR001789">
    <property type="entry name" value="Sig_transdc_resp-reg_receiver"/>
</dbReference>
<organism evidence="8 9">
    <name type="scientific">Merismopedia glauca CCAP 1448/3</name>
    <dbReference type="NCBI Taxonomy" id="1296344"/>
    <lineage>
        <taxon>Bacteria</taxon>
        <taxon>Bacillati</taxon>
        <taxon>Cyanobacteriota</taxon>
        <taxon>Cyanophyceae</taxon>
        <taxon>Synechococcales</taxon>
        <taxon>Merismopediaceae</taxon>
        <taxon>Merismopedia</taxon>
    </lineage>
</organism>
<evidence type="ECO:0000313" key="8">
    <source>
        <dbReference type="EMBL" id="PSB02735.1"/>
    </source>
</evidence>
<evidence type="ECO:0000256" key="6">
    <source>
        <dbReference type="PROSITE-ProRule" id="PRU00169"/>
    </source>
</evidence>